<name>A0A6N7ER45_9MICO</name>
<evidence type="ECO:0000313" key="7">
    <source>
        <dbReference type="EMBL" id="MPV39005.1"/>
    </source>
</evidence>
<reference evidence="7 8" key="1">
    <citation type="submission" date="2019-10" db="EMBL/GenBank/DDBJ databases">
        <title>Georgenia wutianyii sp. nov. and Georgenia yuyongxinii sp. nov. isolated from plateau pika (Ochotona curzoniae) in the Qinghai-Tibet plateau of China.</title>
        <authorList>
            <person name="Tian Z."/>
        </authorList>
    </citation>
    <scope>NUCLEOTIDE SEQUENCE [LARGE SCALE GENOMIC DNA]</scope>
    <source>
        <strain evidence="7 8">JCM 19765</strain>
    </source>
</reference>
<evidence type="ECO:0000256" key="2">
    <source>
        <dbReference type="ARBA" id="ARBA00022475"/>
    </source>
</evidence>
<evidence type="ECO:0000256" key="3">
    <source>
        <dbReference type="ARBA" id="ARBA00022692"/>
    </source>
</evidence>
<comment type="subcellular location">
    <subcellularLocation>
        <location evidence="1">Cell membrane</location>
    </subcellularLocation>
</comment>
<proteinExistence type="predicted"/>
<keyword evidence="3 6" id="KW-0812">Transmembrane</keyword>
<keyword evidence="5 6" id="KW-0472">Membrane</keyword>
<organism evidence="7 8">
    <name type="scientific">Georgenia subflava</name>
    <dbReference type="NCBI Taxonomy" id="1622177"/>
    <lineage>
        <taxon>Bacteria</taxon>
        <taxon>Bacillati</taxon>
        <taxon>Actinomycetota</taxon>
        <taxon>Actinomycetes</taxon>
        <taxon>Micrococcales</taxon>
        <taxon>Bogoriellaceae</taxon>
        <taxon>Georgenia</taxon>
    </lineage>
</organism>
<dbReference type="AlphaFoldDB" id="A0A6N7ER45"/>
<evidence type="ECO:0000256" key="1">
    <source>
        <dbReference type="ARBA" id="ARBA00004236"/>
    </source>
</evidence>
<feature type="non-terminal residue" evidence="7">
    <location>
        <position position="126"/>
    </location>
</feature>
<dbReference type="GO" id="GO:0044781">
    <property type="term" value="P:bacterial-type flagellum organization"/>
    <property type="evidence" value="ECO:0007669"/>
    <property type="project" value="InterPro"/>
</dbReference>
<sequence>MGLVVDTLLVGLRVVLSLAIVLAVLWFCARQLGGRGQATRRVPITVLGRQSLGRHSGISVVEVAGRTLVIGVSDAGVRLLTEVDTPAVEEGADAAAAGGVAGRAVDGAGDEDRPDGADVAALAAGA</sequence>
<evidence type="ECO:0000313" key="8">
    <source>
        <dbReference type="Proteomes" id="UP000437709"/>
    </source>
</evidence>
<accession>A0A6N7ER45</accession>
<evidence type="ECO:0000256" key="4">
    <source>
        <dbReference type="ARBA" id="ARBA00022989"/>
    </source>
</evidence>
<evidence type="ECO:0000256" key="6">
    <source>
        <dbReference type="SAM" id="Phobius"/>
    </source>
</evidence>
<dbReference type="Pfam" id="PF04347">
    <property type="entry name" value="FliO"/>
    <property type="match status" value="1"/>
</dbReference>
<feature type="transmembrane region" description="Helical" evidence="6">
    <location>
        <begin position="12"/>
        <end position="29"/>
    </location>
</feature>
<dbReference type="Proteomes" id="UP000437709">
    <property type="component" value="Unassembled WGS sequence"/>
</dbReference>
<keyword evidence="8" id="KW-1185">Reference proteome</keyword>
<keyword evidence="4 6" id="KW-1133">Transmembrane helix</keyword>
<keyword evidence="2" id="KW-1003">Cell membrane</keyword>
<dbReference type="EMBL" id="WHPC01000139">
    <property type="protein sequence ID" value="MPV39005.1"/>
    <property type="molecule type" value="Genomic_DNA"/>
</dbReference>
<protein>
    <recommendedName>
        <fullName evidence="9">Flagellar protein</fullName>
    </recommendedName>
</protein>
<gene>
    <name evidence="7" type="ORF">GB881_18545</name>
</gene>
<evidence type="ECO:0008006" key="9">
    <source>
        <dbReference type="Google" id="ProtNLM"/>
    </source>
</evidence>
<comment type="caution">
    <text evidence="7">The sequence shown here is derived from an EMBL/GenBank/DDBJ whole genome shotgun (WGS) entry which is preliminary data.</text>
</comment>
<evidence type="ECO:0000256" key="5">
    <source>
        <dbReference type="ARBA" id="ARBA00023136"/>
    </source>
</evidence>
<dbReference type="GO" id="GO:0016020">
    <property type="term" value="C:membrane"/>
    <property type="evidence" value="ECO:0007669"/>
    <property type="project" value="InterPro"/>
</dbReference>
<dbReference type="InterPro" id="IPR022781">
    <property type="entry name" value="Flagellar_biosynth_FliO"/>
</dbReference>